<dbReference type="PANTHER" id="PTHR13276:SF0">
    <property type="entry name" value="GUANINE NUCLEOTIDE EXCHANGE FACTOR MSS4"/>
    <property type="match status" value="1"/>
</dbReference>
<dbReference type="GO" id="GO:0006892">
    <property type="term" value="P:post-Golgi vesicle-mediated transport"/>
    <property type="evidence" value="ECO:0007669"/>
    <property type="project" value="TreeGrafter"/>
</dbReference>
<evidence type="ECO:0008006" key="6">
    <source>
        <dbReference type="Google" id="ProtNLM"/>
    </source>
</evidence>
<dbReference type="InterPro" id="IPR011323">
    <property type="entry name" value="Mss4/transl-control_tumour"/>
</dbReference>
<name>A0A9P6WEY2_MAUEX</name>
<evidence type="ECO:0000256" key="3">
    <source>
        <dbReference type="ARBA" id="ARBA00022927"/>
    </source>
</evidence>
<evidence type="ECO:0000256" key="2">
    <source>
        <dbReference type="ARBA" id="ARBA00022658"/>
    </source>
</evidence>
<evidence type="ECO:0000256" key="1">
    <source>
        <dbReference type="ARBA" id="ARBA00022448"/>
    </source>
</evidence>
<dbReference type="GO" id="GO:0016020">
    <property type="term" value="C:membrane"/>
    <property type="evidence" value="ECO:0007669"/>
    <property type="project" value="TreeGrafter"/>
</dbReference>
<keyword evidence="1" id="KW-0813">Transport</keyword>
<proteinExistence type="predicted"/>
<reference evidence="4 5" key="1">
    <citation type="submission" date="2020-11" db="EMBL/GenBank/DDBJ databases">
        <title>Kefir isolates.</title>
        <authorList>
            <person name="Marcisauskas S."/>
            <person name="Kim Y."/>
            <person name="Blasche S."/>
        </authorList>
    </citation>
    <scope>NUCLEOTIDE SEQUENCE [LARGE SCALE GENOMIC DNA]</scope>
    <source>
        <strain evidence="4 5">OG2</strain>
    </source>
</reference>
<protein>
    <recommendedName>
        <fullName evidence="6">Protein DSS4</fullName>
    </recommendedName>
</protein>
<dbReference type="GO" id="GO:0005085">
    <property type="term" value="F:guanyl-nucleotide exchange factor activity"/>
    <property type="evidence" value="ECO:0007669"/>
    <property type="project" value="UniProtKB-KW"/>
</dbReference>
<dbReference type="PANTHER" id="PTHR13276">
    <property type="entry name" value="GUANINE NUCLEOTIDE EXCHANGE FACTOR MSS4"/>
    <property type="match status" value="1"/>
</dbReference>
<dbReference type="Gene3D" id="2.170.150.10">
    <property type="entry name" value="Metal Binding Protein, Guanine Nucleotide Exchange Factor, Chain A"/>
    <property type="match status" value="1"/>
</dbReference>
<dbReference type="GO" id="GO:0008270">
    <property type="term" value="F:zinc ion binding"/>
    <property type="evidence" value="ECO:0007669"/>
    <property type="project" value="TreeGrafter"/>
</dbReference>
<dbReference type="OrthoDB" id="30840at2759"/>
<sequence length="151" mass="16680">MSKAVCAFKTCSCKIITINDSNVVNLPHHAIETFHLMRKGTQDAASNPENSDFLIVGDVWDFDNIGVSKDIPSSDITELNKESATVTEGSTTYTYEINYEGKTWTVTKCVKYLICADCDKGPIGMICEVINKDTASDKRLLHLLSLESVTH</sequence>
<dbReference type="EMBL" id="PUHR01000002">
    <property type="protein sequence ID" value="KAG0672517.1"/>
    <property type="molecule type" value="Genomic_DNA"/>
</dbReference>
<accession>A0A9P6WEY2</accession>
<dbReference type="AlphaFoldDB" id="A0A9P6WEY2"/>
<dbReference type="InterPro" id="IPR007515">
    <property type="entry name" value="Mss4"/>
</dbReference>
<keyword evidence="2" id="KW-0344">Guanine-nucleotide releasing factor</keyword>
<dbReference type="PROSITE" id="PS51796">
    <property type="entry name" value="MSS4"/>
    <property type="match status" value="1"/>
</dbReference>
<dbReference type="GO" id="GO:0007264">
    <property type="term" value="P:small GTPase-mediated signal transduction"/>
    <property type="evidence" value="ECO:0007669"/>
    <property type="project" value="InterPro"/>
</dbReference>
<dbReference type="InterPro" id="IPR011057">
    <property type="entry name" value="Mss4-like_sf"/>
</dbReference>
<dbReference type="GO" id="GO:0015031">
    <property type="term" value="P:protein transport"/>
    <property type="evidence" value="ECO:0007669"/>
    <property type="project" value="UniProtKB-KW"/>
</dbReference>
<dbReference type="GO" id="GO:0005829">
    <property type="term" value="C:cytosol"/>
    <property type="evidence" value="ECO:0007669"/>
    <property type="project" value="TreeGrafter"/>
</dbReference>
<dbReference type="SUPFAM" id="SSF51316">
    <property type="entry name" value="Mss4-like"/>
    <property type="match status" value="1"/>
</dbReference>
<keyword evidence="3" id="KW-0653">Protein transport</keyword>
<organism evidence="4 5">
    <name type="scientific">Maudiozyma exigua</name>
    <name type="common">Yeast</name>
    <name type="synonym">Kazachstania exigua</name>
    <dbReference type="NCBI Taxonomy" id="34358"/>
    <lineage>
        <taxon>Eukaryota</taxon>
        <taxon>Fungi</taxon>
        <taxon>Dikarya</taxon>
        <taxon>Ascomycota</taxon>
        <taxon>Saccharomycotina</taxon>
        <taxon>Saccharomycetes</taxon>
        <taxon>Saccharomycetales</taxon>
        <taxon>Saccharomycetaceae</taxon>
        <taxon>Maudiozyma</taxon>
    </lineage>
</organism>
<dbReference type="Proteomes" id="UP000750334">
    <property type="component" value="Unassembled WGS sequence"/>
</dbReference>
<evidence type="ECO:0000313" key="4">
    <source>
        <dbReference type="EMBL" id="KAG0672517.1"/>
    </source>
</evidence>
<dbReference type="Pfam" id="PF04421">
    <property type="entry name" value="Mss4"/>
    <property type="match status" value="1"/>
</dbReference>
<comment type="caution">
    <text evidence="4">The sequence shown here is derived from an EMBL/GenBank/DDBJ whole genome shotgun (WGS) entry which is preliminary data.</text>
</comment>
<keyword evidence="5" id="KW-1185">Reference proteome</keyword>
<evidence type="ECO:0000313" key="5">
    <source>
        <dbReference type="Proteomes" id="UP000750334"/>
    </source>
</evidence>
<gene>
    <name evidence="4" type="ORF">C6P45_001981</name>
</gene>